<dbReference type="InterPro" id="IPR012340">
    <property type="entry name" value="NA-bd_OB-fold"/>
</dbReference>
<keyword evidence="4 7" id="KW-0378">Hydrolase</keyword>
<dbReference type="GO" id="GO:0008859">
    <property type="term" value="F:exoribonuclease II activity"/>
    <property type="evidence" value="ECO:0007669"/>
    <property type="project" value="UniProtKB-UniRule"/>
</dbReference>
<dbReference type="SMART" id="SM00955">
    <property type="entry name" value="RNB"/>
    <property type="match status" value="1"/>
</dbReference>
<dbReference type="NCBIfam" id="TIGR00358">
    <property type="entry name" value="3_prime_RNase"/>
    <property type="match status" value="1"/>
</dbReference>
<evidence type="ECO:0000256" key="7">
    <source>
        <dbReference type="HAMAP-Rule" id="MF_01895"/>
    </source>
</evidence>
<dbReference type="PANTHER" id="PTHR23355:SF9">
    <property type="entry name" value="DIS3-LIKE EXONUCLEASE 2"/>
    <property type="match status" value="1"/>
</dbReference>
<sequence length="761" mass="86842">MSKKESNQISQDPFEAREALKYETPIPSREFILAELTKWQGAVKRKALLEHFQLHEPDLREAFRRRLKAMVRDGQLMKTHEGYIPIADMEVCTGIIVMDKEWEGYLRTESDQTIALSGPTLRGYYDGDKVQVQIIQIDRIGNAKGRIIQLLEAVTPMVIGRLIKTEASFEVLPFERKITQNITIPKTNKHRAKDGDIVHVKILRDEKYQFHVQPVGEVVEVLGDLSTPGIEVNIALRKFNVPHEWPQAVLEECKKWENNEKITYHDEREDLTDLPLVTIDGEDAKDFDDAVFCEAREQGGWRLWVAIADVGYYVKPGSSLDKEAIKRGNSTYFPGSVVPMLPEILSNGWCSLKPQVPRLCVVCQMSINEKGIITRARFSRAIMNSKARLTYTEVAEMLRGNKTLRDKYAPLVPALESLHNLYEALYAARKQRGAIDFDTIETRILFDSMGKINSIVPQVRNVAHKMIEESMLAANVSAAKFIERHKVPNLYRIHDRPPHDKLVALRQFLAELGLGLPGGSQPSPKMFSELIASIQNREDRHVIETVMLRSLSQAQYSPENIGHFGLAYSSYSHFTSPIRRYPDLVIHRTITDILAHKNSKKSALTYSEIEKLGAHCSETERRSDEATRDASLALKCHYIQDKIGQTFRAIISGVASFGIFAELKDIYVEGLIHVTALGNEYFHYDPAHHRMIGERTRTVYRLGDAIEVRVVRVDIEAKKIDFELIDYPQKTKRTKDKSPPVHSKKKVNKPSQSKKRRRKKS</sequence>
<comment type="function">
    <text evidence="7">3'-5' exoribonuclease that releases 5'-nucleoside monophosphates and is involved in maturation of structured RNAs.</text>
</comment>
<dbReference type="PATRIC" id="fig|1590043.3.peg.2356"/>
<proteinExistence type="inferred from homology"/>
<dbReference type="InterPro" id="IPR003029">
    <property type="entry name" value="S1_domain"/>
</dbReference>
<dbReference type="InterPro" id="IPR050180">
    <property type="entry name" value="RNR_Ribonuclease"/>
</dbReference>
<dbReference type="PANTHER" id="PTHR23355">
    <property type="entry name" value="RIBONUCLEASE"/>
    <property type="match status" value="1"/>
</dbReference>
<dbReference type="GO" id="GO:0006402">
    <property type="term" value="P:mRNA catabolic process"/>
    <property type="evidence" value="ECO:0007669"/>
    <property type="project" value="TreeGrafter"/>
</dbReference>
<reference evidence="10" key="1">
    <citation type="submission" date="2015-09" db="EMBL/GenBank/DDBJ databases">
        <title>Draft Genome Sequences of Two Novel Amoeba-resistant Intranuclear Bacteria, Candidatus Berkiella cookevillensis and Candidatus Berkiella aquae.</title>
        <authorList>
            <person name="Mehari Y.T."/>
            <person name="Arivett B.A."/>
            <person name="Farone A.L."/>
            <person name="Gunderson J.H."/>
            <person name="Farone M.B."/>
        </authorList>
    </citation>
    <scope>NUCLEOTIDE SEQUENCE [LARGE SCALE GENOMIC DNA]</scope>
    <source>
        <strain evidence="10">HT99</strain>
    </source>
</reference>
<dbReference type="Gene3D" id="2.40.50.140">
    <property type="entry name" value="Nucleic acid-binding proteins"/>
    <property type="match status" value="1"/>
</dbReference>
<dbReference type="GO" id="GO:0003723">
    <property type="term" value="F:RNA binding"/>
    <property type="evidence" value="ECO:0007669"/>
    <property type="project" value="UniProtKB-UniRule"/>
</dbReference>
<dbReference type="Pfam" id="PF17876">
    <property type="entry name" value="CSD2"/>
    <property type="match status" value="1"/>
</dbReference>
<dbReference type="HAMAP" id="MF_01895">
    <property type="entry name" value="RNase_R"/>
    <property type="match status" value="1"/>
</dbReference>
<evidence type="ECO:0000313" key="11">
    <source>
        <dbReference type="EMBL" id="MCS5710184.1"/>
    </source>
</evidence>
<dbReference type="STRING" id="295108.HT99x_02308"/>
<dbReference type="CDD" id="cd04471">
    <property type="entry name" value="S1_RNase_R"/>
    <property type="match status" value="1"/>
</dbReference>
<dbReference type="SUPFAM" id="SSF50249">
    <property type="entry name" value="Nucleic acid-binding proteins"/>
    <property type="match status" value="4"/>
</dbReference>
<dbReference type="PROSITE" id="PS50126">
    <property type="entry name" value="S1"/>
    <property type="match status" value="1"/>
</dbReference>
<protein>
    <recommendedName>
        <fullName evidence="7">Ribonuclease R</fullName>
        <shortName evidence="7">RNase R</shortName>
        <ecNumber evidence="7">3.1.13.1</ecNumber>
    </recommendedName>
</protein>
<evidence type="ECO:0000256" key="5">
    <source>
        <dbReference type="ARBA" id="ARBA00022839"/>
    </source>
</evidence>
<evidence type="ECO:0000256" key="1">
    <source>
        <dbReference type="ARBA" id="ARBA00001849"/>
    </source>
</evidence>
<dbReference type="InterPro" id="IPR001900">
    <property type="entry name" value="RNase_II/R"/>
</dbReference>
<keyword evidence="6 7" id="KW-0694">RNA-binding</keyword>
<evidence type="ECO:0000256" key="8">
    <source>
        <dbReference type="SAM" id="MobiDB-lite"/>
    </source>
</evidence>
<comment type="similarity">
    <text evidence="7">Belongs to the RNR ribonuclease family. RNase R subfamily.</text>
</comment>
<dbReference type="OrthoDB" id="9764149at2"/>
<comment type="caution">
    <text evidence="10">The sequence shown here is derived from an EMBL/GenBank/DDBJ whole genome shotgun (WGS) entry which is preliminary data.</text>
</comment>
<dbReference type="AlphaFoldDB" id="A0A0Q9YJ15"/>
<evidence type="ECO:0000259" key="9">
    <source>
        <dbReference type="PROSITE" id="PS50126"/>
    </source>
</evidence>
<reference evidence="11" key="3">
    <citation type="submission" date="2021-06" db="EMBL/GenBank/DDBJ databases">
        <title>Genomic Description and Analysis of Intracellular Bacteria, Candidatus Berkiella cookevillensis and Candidatus Berkiella aquae.</title>
        <authorList>
            <person name="Kidane D.T."/>
            <person name="Mehari Y.T."/>
            <person name="Rice F.C."/>
            <person name="Arivett B.A."/>
            <person name="Farone A.L."/>
            <person name="Berk S.G."/>
            <person name="Farone M.B."/>
        </authorList>
    </citation>
    <scope>NUCLEOTIDE SEQUENCE</scope>
    <source>
        <strain evidence="11">HT99</strain>
    </source>
</reference>
<comment type="catalytic activity">
    <reaction evidence="1 7">
        <text>Exonucleolytic cleavage in the 3'- to 5'-direction to yield nucleoside 5'-phosphates.</text>
        <dbReference type="EC" id="3.1.13.1"/>
    </reaction>
</comment>
<dbReference type="RefSeq" id="WP_075066929.1">
    <property type="nucleotide sequence ID" value="NZ_LKAJ02000001.1"/>
</dbReference>
<keyword evidence="5 7" id="KW-0269">Exonuclease</keyword>
<organism evidence="10">
    <name type="scientific">Candidatus Berkiella aquae</name>
    <dbReference type="NCBI Taxonomy" id="295108"/>
    <lineage>
        <taxon>Bacteria</taxon>
        <taxon>Pseudomonadati</taxon>
        <taxon>Pseudomonadota</taxon>
        <taxon>Gammaproteobacteria</taxon>
        <taxon>Candidatus Berkiellales</taxon>
        <taxon>Candidatus Berkiellaceae</taxon>
        <taxon>Candidatus Berkiella</taxon>
    </lineage>
</organism>
<reference evidence="11" key="2">
    <citation type="journal article" date="2016" name="Genome Announc.">
        <title>Draft Genome Sequences of Two Novel Amoeba-Resistant Intranuclear Bacteria, 'Candidatus Berkiella cookevillensis' and 'Candidatus Berkiella aquae'.</title>
        <authorList>
            <person name="Mehari Y.T."/>
            <person name="Arivett B.A."/>
            <person name="Farone A.L."/>
            <person name="Gunderson J.H."/>
            <person name="Farone M.B."/>
        </authorList>
    </citation>
    <scope>NUCLEOTIDE SEQUENCE</scope>
    <source>
        <strain evidence="11">HT99</strain>
    </source>
</reference>
<dbReference type="InterPro" id="IPR040476">
    <property type="entry name" value="CSD2"/>
</dbReference>
<dbReference type="EMBL" id="LKAJ01000010">
    <property type="protein sequence ID" value="KRG20576.1"/>
    <property type="molecule type" value="Genomic_DNA"/>
</dbReference>
<dbReference type="InterPro" id="IPR022966">
    <property type="entry name" value="RNase_II/R_CS"/>
</dbReference>
<feature type="compositionally biased region" description="Basic residues" evidence="8">
    <location>
        <begin position="742"/>
        <end position="761"/>
    </location>
</feature>
<dbReference type="SMART" id="SM00316">
    <property type="entry name" value="S1"/>
    <property type="match status" value="1"/>
</dbReference>
<dbReference type="EMBL" id="LKAJ02000001">
    <property type="protein sequence ID" value="MCS5710184.1"/>
    <property type="molecule type" value="Genomic_DNA"/>
</dbReference>
<evidence type="ECO:0000256" key="2">
    <source>
        <dbReference type="ARBA" id="ARBA00022490"/>
    </source>
</evidence>
<feature type="domain" description="S1 motif" evidence="9">
    <location>
        <begin position="644"/>
        <end position="725"/>
    </location>
</feature>
<dbReference type="InterPro" id="IPR004476">
    <property type="entry name" value="RNase_II/RNase_R"/>
</dbReference>
<keyword evidence="3 7" id="KW-0540">Nuclease</keyword>
<evidence type="ECO:0000313" key="10">
    <source>
        <dbReference type="EMBL" id="KRG20576.1"/>
    </source>
</evidence>
<dbReference type="PROSITE" id="PS01175">
    <property type="entry name" value="RIBONUCLEASE_II"/>
    <property type="match status" value="1"/>
</dbReference>
<dbReference type="Pfam" id="PF00773">
    <property type="entry name" value="RNB"/>
    <property type="match status" value="1"/>
</dbReference>
<dbReference type="Pfam" id="PF00575">
    <property type="entry name" value="S1"/>
    <property type="match status" value="1"/>
</dbReference>
<dbReference type="NCBIfam" id="TIGR02063">
    <property type="entry name" value="RNase_R"/>
    <property type="match status" value="1"/>
</dbReference>
<dbReference type="InterPro" id="IPR011805">
    <property type="entry name" value="RNase_R"/>
</dbReference>
<evidence type="ECO:0000256" key="6">
    <source>
        <dbReference type="ARBA" id="ARBA00022884"/>
    </source>
</evidence>
<keyword evidence="12" id="KW-1185">Reference proteome</keyword>
<dbReference type="Proteomes" id="UP000051497">
    <property type="component" value="Unassembled WGS sequence"/>
</dbReference>
<comment type="subcellular location">
    <subcellularLocation>
        <location evidence="7">Cytoplasm</location>
    </subcellularLocation>
</comment>
<dbReference type="EC" id="3.1.13.1" evidence="7"/>
<feature type="region of interest" description="Disordered" evidence="8">
    <location>
        <begin position="731"/>
        <end position="761"/>
    </location>
</feature>
<name>A0A0Q9YJ15_9GAMM</name>
<accession>A0A0Q9YJ15</accession>
<dbReference type="GO" id="GO:0005829">
    <property type="term" value="C:cytosol"/>
    <property type="evidence" value="ECO:0007669"/>
    <property type="project" value="TreeGrafter"/>
</dbReference>
<evidence type="ECO:0000256" key="4">
    <source>
        <dbReference type="ARBA" id="ARBA00022801"/>
    </source>
</evidence>
<evidence type="ECO:0000256" key="3">
    <source>
        <dbReference type="ARBA" id="ARBA00022722"/>
    </source>
</evidence>
<evidence type="ECO:0000313" key="12">
    <source>
        <dbReference type="Proteomes" id="UP000051497"/>
    </source>
</evidence>
<keyword evidence="2 7" id="KW-0963">Cytoplasm</keyword>
<gene>
    <name evidence="7 10" type="primary">rnr</name>
    <name evidence="11" type="ORF">HT99x_001950</name>
    <name evidence="10" type="ORF">HT99x_02308</name>
</gene>